<evidence type="ECO:0000313" key="2">
    <source>
        <dbReference type="Proteomes" id="UP000832097"/>
    </source>
</evidence>
<reference evidence="1 2" key="1">
    <citation type="submission" date="2022-03" db="EMBL/GenBank/DDBJ databases">
        <title>Mucilaginibacter sp. isolated from the gut of Protaetia brevitarsis seulensis larvae.</title>
        <authorList>
            <person name="Won M."/>
            <person name="Kim S.-J."/>
            <person name="Kwon S.-W."/>
        </authorList>
    </citation>
    <scope>NUCLEOTIDE SEQUENCE [LARGE SCALE GENOMIC DNA]</scope>
    <source>
        <strain evidence="1 2">CFWR-12</strain>
    </source>
</reference>
<gene>
    <name evidence="1" type="ORF">MTO99_16965</name>
</gene>
<dbReference type="Proteomes" id="UP000832097">
    <property type="component" value="Chromosome"/>
</dbReference>
<name>A0ABY4BX75_9MICO</name>
<proteinExistence type="predicted"/>
<accession>A0ABY4BX75</accession>
<organism evidence="1 2">
    <name type="scientific">Agromyces larvae</name>
    <dbReference type="NCBI Taxonomy" id="2929802"/>
    <lineage>
        <taxon>Bacteria</taxon>
        <taxon>Bacillati</taxon>
        <taxon>Actinomycetota</taxon>
        <taxon>Actinomycetes</taxon>
        <taxon>Micrococcales</taxon>
        <taxon>Microbacteriaceae</taxon>
        <taxon>Agromyces</taxon>
    </lineage>
</organism>
<dbReference type="EMBL" id="CP094528">
    <property type="protein sequence ID" value="UOE43838.1"/>
    <property type="molecule type" value="Genomic_DNA"/>
</dbReference>
<protein>
    <submittedName>
        <fullName evidence="1">Phage tail protein</fullName>
    </submittedName>
</protein>
<dbReference type="InterPro" id="IPR010667">
    <property type="entry name" value="Phage_T4_Gp19"/>
</dbReference>
<dbReference type="PANTHER" id="PTHR38009:SF1">
    <property type="entry name" value="CONSERVED HYPOTHETICAL PHAGE TAIL PROTEIN"/>
    <property type="match status" value="1"/>
</dbReference>
<keyword evidence="2" id="KW-1185">Reference proteome</keyword>
<dbReference type="PANTHER" id="PTHR38009">
    <property type="entry name" value="CONSERVED HYPOTHETICAL PHAGE TAIL PROTEIN"/>
    <property type="match status" value="1"/>
</dbReference>
<dbReference type="NCBIfam" id="TIGR02241">
    <property type="entry name" value="conserved hypothetical phage tail region protein"/>
    <property type="match status" value="1"/>
</dbReference>
<dbReference type="Pfam" id="PF06841">
    <property type="entry name" value="Phage_T4_gp19"/>
    <property type="match status" value="1"/>
</dbReference>
<sequence>MIEDTKIAVGVRYVVKIDGEQLGEFSSCDGLGVEVVMETREEGGNNSFVWQLPTRLKFPNVKLSRPVGAGTSQPILAWISNAPGITPSTAVIEAKNTFGDKIAAWKLSEVVPVRWSGPSLTPDQPKVLTETLELAHHGISGE</sequence>
<dbReference type="InterPro" id="IPR011747">
    <property type="entry name" value="CHP02241"/>
</dbReference>
<dbReference type="RefSeq" id="WP_243555104.1">
    <property type="nucleotide sequence ID" value="NZ_CP094528.1"/>
</dbReference>
<evidence type="ECO:0000313" key="1">
    <source>
        <dbReference type="EMBL" id="UOE43838.1"/>
    </source>
</evidence>